<keyword evidence="4" id="KW-1003">Cell membrane</keyword>
<comment type="subcellular location">
    <subcellularLocation>
        <location evidence="1">Cell inner membrane</location>
        <topology evidence="1">Single-pass membrane protein</topology>
    </subcellularLocation>
</comment>
<evidence type="ECO:0000313" key="11">
    <source>
        <dbReference type="EMBL" id="MBT2187157.1"/>
    </source>
</evidence>
<dbReference type="Pfam" id="PF11612">
    <property type="entry name" value="T2SSJ"/>
    <property type="match status" value="1"/>
</dbReference>
<evidence type="ECO:0000256" key="10">
    <source>
        <dbReference type="SAM" id="Phobius"/>
    </source>
</evidence>
<dbReference type="NCBIfam" id="TIGR01711">
    <property type="entry name" value="gspJ"/>
    <property type="match status" value="1"/>
</dbReference>
<dbReference type="Gene3D" id="3.10.610.10">
    <property type="entry name" value="GSPII I/J protein-like"/>
    <property type="match status" value="1"/>
</dbReference>
<dbReference type="SUPFAM" id="SSF54523">
    <property type="entry name" value="Pili subunits"/>
    <property type="match status" value="1"/>
</dbReference>
<proteinExistence type="inferred from homology"/>
<evidence type="ECO:0000313" key="12">
    <source>
        <dbReference type="Proteomes" id="UP001138757"/>
    </source>
</evidence>
<evidence type="ECO:0000256" key="3">
    <source>
        <dbReference type="ARBA" id="ARBA00021539"/>
    </source>
</evidence>
<evidence type="ECO:0000256" key="5">
    <source>
        <dbReference type="ARBA" id="ARBA00022481"/>
    </source>
</evidence>
<dbReference type="GO" id="GO:0005886">
    <property type="term" value="C:plasma membrane"/>
    <property type="evidence" value="ECO:0007669"/>
    <property type="project" value="UniProtKB-SubCell"/>
</dbReference>
<evidence type="ECO:0000256" key="2">
    <source>
        <dbReference type="ARBA" id="ARBA00011084"/>
    </source>
</evidence>
<evidence type="ECO:0000256" key="9">
    <source>
        <dbReference type="ARBA" id="ARBA00023136"/>
    </source>
</evidence>
<sequence>MSGQETLSQRDLAGLREDVSSTRPVRFAEQGFTLVELLVAVMIFAMLSIAGVALLRNSVDGQAAIRTHLDALADVQRGLATLDADLSQATMRNSRTEAGTLAPAFYGRAAQSDEPLMQFVRDGWSNPGNLRHPSLQKVEYWWRDGRFERVGYEALDGAAPPEPATLFDKVTAVTLRYRDRKGAWLERWAPERASDMPTAVEIVLNRTGEAPLTLRFLVGTAIDQPDPDEAAPGGADNAT</sequence>
<dbReference type="GO" id="GO:0015628">
    <property type="term" value="P:protein secretion by the type II secretion system"/>
    <property type="evidence" value="ECO:0007669"/>
    <property type="project" value="InterPro"/>
</dbReference>
<keyword evidence="5" id="KW-0488">Methylation</keyword>
<dbReference type="InterPro" id="IPR051621">
    <property type="entry name" value="T2SS_protein_J"/>
</dbReference>
<dbReference type="EMBL" id="JAHGAW010000005">
    <property type="protein sequence ID" value="MBT2187157.1"/>
    <property type="molecule type" value="Genomic_DNA"/>
</dbReference>
<dbReference type="PANTHER" id="PTHR39583">
    <property type="entry name" value="TYPE II SECRETION SYSTEM PROTEIN J-RELATED"/>
    <property type="match status" value="1"/>
</dbReference>
<dbReference type="Pfam" id="PF07963">
    <property type="entry name" value="N_methyl"/>
    <property type="match status" value="1"/>
</dbReference>
<dbReference type="GO" id="GO:0015627">
    <property type="term" value="C:type II protein secretion system complex"/>
    <property type="evidence" value="ECO:0007669"/>
    <property type="project" value="InterPro"/>
</dbReference>
<evidence type="ECO:0000256" key="1">
    <source>
        <dbReference type="ARBA" id="ARBA00004377"/>
    </source>
</evidence>
<keyword evidence="8 10" id="KW-1133">Transmembrane helix</keyword>
<dbReference type="PROSITE" id="PS00409">
    <property type="entry name" value="PROKAR_NTER_METHYL"/>
    <property type="match status" value="1"/>
</dbReference>
<keyword evidence="12" id="KW-1185">Reference proteome</keyword>
<protein>
    <recommendedName>
        <fullName evidence="3">Type II secretion system protein J</fullName>
    </recommendedName>
</protein>
<dbReference type="InterPro" id="IPR010055">
    <property type="entry name" value="T2SS_protein-GspJ"/>
</dbReference>
<evidence type="ECO:0000256" key="7">
    <source>
        <dbReference type="ARBA" id="ARBA00022692"/>
    </source>
</evidence>
<evidence type="ECO:0000256" key="8">
    <source>
        <dbReference type="ARBA" id="ARBA00022989"/>
    </source>
</evidence>
<feature type="transmembrane region" description="Helical" evidence="10">
    <location>
        <begin position="32"/>
        <end position="55"/>
    </location>
</feature>
<keyword evidence="9 10" id="KW-0472">Membrane</keyword>
<evidence type="ECO:0000256" key="6">
    <source>
        <dbReference type="ARBA" id="ARBA00022519"/>
    </source>
</evidence>
<dbReference type="InterPro" id="IPR045584">
    <property type="entry name" value="Pilin-like"/>
</dbReference>
<keyword evidence="7 10" id="KW-0812">Transmembrane</keyword>
<evidence type="ECO:0000256" key="4">
    <source>
        <dbReference type="ARBA" id="ARBA00022475"/>
    </source>
</evidence>
<organism evidence="11 12">
    <name type="scientific">Sphingobium nicotianae</name>
    <dbReference type="NCBI Taxonomy" id="2782607"/>
    <lineage>
        <taxon>Bacteria</taxon>
        <taxon>Pseudomonadati</taxon>
        <taxon>Pseudomonadota</taxon>
        <taxon>Alphaproteobacteria</taxon>
        <taxon>Sphingomonadales</taxon>
        <taxon>Sphingomonadaceae</taxon>
        <taxon>Sphingobium</taxon>
    </lineage>
</organism>
<gene>
    <name evidence="11" type="primary">gspJ</name>
    <name evidence="11" type="ORF">KK488_09400</name>
</gene>
<comment type="similarity">
    <text evidence="2">Belongs to the GSP J family.</text>
</comment>
<accession>A0A9X1DBR1</accession>
<dbReference type="Proteomes" id="UP001138757">
    <property type="component" value="Unassembled WGS sequence"/>
</dbReference>
<keyword evidence="6" id="KW-0997">Cell inner membrane</keyword>
<name>A0A9X1DBR1_9SPHN</name>
<reference evidence="11" key="1">
    <citation type="submission" date="2021-05" db="EMBL/GenBank/DDBJ databases">
        <title>Genome of Sphingobium sp. strain.</title>
        <authorList>
            <person name="Fan R."/>
        </authorList>
    </citation>
    <scope>NUCLEOTIDE SEQUENCE</scope>
    <source>
        <strain evidence="11">H33</strain>
    </source>
</reference>
<dbReference type="AlphaFoldDB" id="A0A9X1DBR1"/>
<dbReference type="PANTHER" id="PTHR39583:SF2">
    <property type="entry name" value="TYPE II SECRETION SYSTEM PROTEIN J"/>
    <property type="match status" value="1"/>
</dbReference>
<dbReference type="NCBIfam" id="TIGR02532">
    <property type="entry name" value="IV_pilin_GFxxxE"/>
    <property type="match status" value="1"/>
</dbReference>
<comment type="caution">
    <text evidence="11">The sequence shown here is derived from an EMBL/GenBank/DDBJ whole genome shotgun (WGS) entry which is preliminary data.</text>
</comment>
<dbReference type="InterPro" id="IPR012902">
    <property type="entry name" value="N_methyl_site"/>
</dbReference>